<evidence type="ECO:0000313" key="1">
    <source>
        <dbReference type="EMBL" id="KAI5066102.1"/>
    </source>
</evidence>
<reference evidence="1" key="1">
    <citation type="submission" date="2021-01" db="EMBL/GenBank/DDBJ databases">
        <title>Adiantum capillus-veneris genome.</title>
        <authorList>
            <person name="Fang Y."/>
            <person name="Liao Q."/>
        </authorList>
    </citation>
    <scope>NUCLEOTIDE SEQUENCE</scope>
    <source>
        <strain evidence="1">H3</strain>
        <tissue evidence="1">Leaf</tissue>
    </source>
</reference>
<sequence length="125" mass="14608">MSAWPGNSGDDTTALFAEPELQGRLFCKSALINPCRDLAFRVLPLLKERKMQPLAQARKMVLLPLSQVKSIVSKYQCRFIWLLSWRRMEEILRQVYCERMDVQPWPYTQPKCLASTLIKSCRDMQ</sequence>
<keyword evidence="2" id="KW-1185">Reference proteome</keyword>
<organism evidence="1 2">
    <name type="scientific">Adiantum capillus-veneris</name>
    <name type="common">Maidenhair fern</name>
    <dbReference type="NCBI Taxonomy" id="13818"/>
    <lineage>
        <taxon>Eukaryota</taxon>
        <taxon>Viridiplantae</taxon>
        <taxon>Streptophyta</taxon>
        <taxon>Embryophyta</taxon>
        <taxon>Tracheophyta</taxon>
        <taxon>Polypodiopsida</taxon>
        <taxon>Polypodiidae</taxon>
        <taxon>Polypodiales</taxon>
        <taxon>Pteridineae</taxon>
        <taxon>Pteridaceae</taxon>
        <taxon>Vittarioideae</taxon>
        <taxon>Adiantum</taxon>
    </lineage>
</organism>
<proteinExistence type="predicted"/>
<dbReference type="EMBL" id="JABFUD020000018">
    <property type="protein sequence ID" value="KAI5066102.1"/>
    <property type="molecule type" value="Genomic_DNA"/>
</dbReference>
<accession>A0A9D4UED0</accession>
<gene>
    <name evidence="1" type="ORF">GOP47_0018726</name>
</gene>
<comment type="caution">
    <text evidence="1">The sequence shown here is derived from an EMBL/GenBank/DDBJ whole genome shotgun (WGS) entry which is preliminary data.</text>
</comment>
<dbReference type="Proteomes" id="UP000886520">
    <property type="component" value="Chromosome 18"/>
</dbReference>
<evidence type="ECO:0000313" key="2">
    <source>
        <dbReference type="Proteomes" id="UP000886520"/>
    </source>
</evidence>
<name>A0A9D4UED0_ADICA</name>
<dbReference type="AlphaFoldDB" id="A0A9D4UED0"/>
<protein>
    <submittedName>
        <fullName evidence="1">Uncharacterized protein</fullName>
    </submittedName>
</protein>